<feature type="domain" description="DUF6699" evidence="2">
    <location>
        <begin position="225"/>
        <end position="379"/>
    </location>
</feature>
<feature type="region of interest" description="Disordered" evidence="1">
    <location>
        <begin position="280"/>
        <end position="300"/>
    </location>
</feature>
<protein>
    <recommendedName>
        <fullName evidence="2">DUF6699 domain-containing protein</fullName>
    </recommendedName>
</protein>
<dbReference type="AlphaFoldDB" id="A0A9P3PVJ4"/>
<dbReference type="OrthoDB" id="3242468at2759"/>
<evidence type="ECO:0000259" key="2">
    <source>
        <dbReference type="Pfam" id="PF20415"/>
    </source>
</evidence>
<dbReference type="InterPro" id="IPR046522">
    <property type="entry name" value="DUF6699"/>
</dbReference>
<evidence type="ECO:0000313" key="3">
    <source>
        <dbReference type="EMBL" id="GLB42047.1"/>
    </source>
</evidence>
<evidence type="ECO:0000313" key="4">
    <source>
        <dbReference type="Proteomes" id="UP001063166"/>
    </source>
</evidence>
<feature type="compositionally biased region" description="Low complexity" evidence="1">
    <location>
        <begin position="45"/>
        <end position="75"/>
    </location>
</feature>
<dbReference type="EMBL" id="BRPK01000011">
    <property type="protein sequence ID" value="GLB42047.1"/>
    <property type="molecule type" value="Genomic_DNA"/>
</dbReference>
<comment type="caution">
    <text evidence="3">The sequence shown here is derived from an EMBL/GenBank/DDBJ whole genome shotgun (WGS) entry which is preliminary data.</text>
</comment>
<feature type="compositionally biased region" description="Polar residues" evidence="1">
    <location>
        <begin position="110"/>
        <end position="125"/>
    </location>
</feature>
<proteinExistence type="predicted"/>
<accession>A0A9P3PVJ4</accession>
<feature type="region of interest" description="Disordered" evidence="1">
    <location>
        <begin position="1"/>
        <end position="141"/>
    </location>
</feature>
<dbReference type="Proteomes" id="UP001063166">
    <property type="component" value="Unassembled WGS sequence"/>
</dbReference>
<sequence>MESSCPNTPQDSRTSPSSSSSSASSRSNIPPAQHRVYTARTNTPSPLRYATSYSSSSLPLAPSSDLHSSSSDLRPASIQPPAQEEQETSQPPKPARTSLSIFQWSKPRKTSTTPRPVYTQYTPANRVSPPGPHSNRSAEDGFPLLDAHQRRSLPRTSEPRSITQSEHIRAALIFNRTWHANDSKKQNQKHNVTLASSQAQLSRRRQPALQIHPLLAYTRLQRPPITYDVSLPPSPSTVIDRRTRSPMSSGILAQTATNRTSRTLVLKSPNLPWAVVATSDSASARSEDKHGKTGFSTGSKSQLIGAPVTNLDVLRAVHSTLAGRVTPQEWGALGHNSRRQRRIMQAYERRCVQTGGGWEEGVRRIDYLCGKTLLIGVEVDSKNAGMDDVIGRLVFAKA</sequence>
<organism evidence="3 4">
    <name type="scientific">Lyophyllum shimeji</name>
    <name type="common">Hon-shimeji</name>
    <name type="synonym">Tricholoma shimeji</name>
    <dbReference type="NCBI Taxonomy" id="47721"/>
    <lineage>
        <taxon>Eukaryota</taxon>
        <taxon>Fungi</taxon>
        <taxon>Dikarya</taxon>
        <taxon>Basidiomycota</taxon>
        <taxon>Agaricomycotina</taxon>
        <taxon>Agaricomycetes</taxon>
        <taxon>Agaricomycetidae</taxon>
        <taxon>Agaricales</taxon>
        <taxon>Tricholomatineae</taxon>
        <taxon>Lyophyllaceae</taxon>
        <taxon>Lyophyllum</taxon>
    </lineage>
</organism>
<dbReference type="Pfam" id="PF20415">
    <property type="entry name" value="DUF6699"/>
    <property type="match status" value="1"/>
</dbReference>
<keyword evidence="4" id="KW-1185">Reference proteome</keyword>
<feature type="compositionally biased region" description="Polar residues" evidence="1">
    <location>
        <begin position="1"/>
        <end position="11"/>
    </location>
</feature>
<feature type="compositionally biased region" description="Low complexity" evidence="1">
    <location>
        <begin position="12"/>
        <end position="27"/>
    </location>
</feature>
<evidence type="ECO:0000256" key="1">
    <source>
        <dbReference type="SAM" id="MobiDB-lite"/>
    </source>
</evidence>
<name>A0A9P3PVJ4_LYOSH</name>
<reference evidence="3" key="1">
    <citation type="submission" date="2022-07" db="EMBL/GenBank/DDBJ databases">
        <title>The genome of Lyophyllum shimeji provides insight into the initial evolution of ectomycorrhizal fungal genome.</title>
        <authorList>
            <person name="Kobayashi Y."/>
            <person name="Shibata T."/>
            <person name="Hirakawa H."/>
            <person name="Shigenobu S."/>
            <person name="Nishiyama T."/>
            <person name="Yamada A."/>
            <person name="Hasebe M."/>
            <person name="Kawaguchi M."/>
        </authorList>
    </citation>
    <scope>NUCLEOTIDE SEQUENCE</scope>
    <source>
        <strain evidence="3">AT787</strain>
    </source>
</reference>
<gene>
    <name evidence="3" type="ORF">LshimejAT787_1100620</name>
</gene>